<dbReference type="OrthoDB" id="6614329at2759"/>
<protein>
    <submittedName>
        <fullName evidence="3">Uncharacterized protein LOC113393641</fullName>
    </submittedName>
</protein>
<dbReference type="AlphaFoldDB" id="A0A8B8HPB2"/>
<dbReference type="GeneID" id="113393641"/>
<dbReference type="OMA" id="DYDPQCA"/>
<evidence type="ECO:0000313" key="2">
    <source>
        <dbReference type="Proteomes" id="UP001652626"/>
    </source>
</evidence>
<feature type="region of interest" description="Disordered" evidence="1">
    <location>
        <begin position="117"/>
        <end position="136"/>
    </location>
</feature>
<organism evidence="2 3">
    <name type="scientific">Vanessa tameamea</name>
    <name type="common">Kamehameha butterfly</name>
    <dbReference type="NCBI Taxonomy" id="334116"/>
    <lineage>
        <taxon>Eukaryota</taxon>
        <taxon>Metazoa</taxon>
        <taxon>Ecdysozoa</taxon>
        <taxon>Arthropoda</taxon>
        <taxon>Hexapoda</taxon>
        <taxon>Insecta</taxon>
        <taxon>Pterygota</taxon>
        <taxon>Neoptera</taxon>
        <taxon>Endopterygota</taxon>
        <taxon>Lepidoptera</taxon>
        <taxon>Glossata</taxon>
        <taxon>Ditrysia</taxon>
        <taxon>Papilionoidea</taxon>
        <taxon>Nymphalidae</taxon>
        <taxon>Nymphalinae</taxon>
        <taxon>Vanessa</taxon>
    </lineage>
</organism>
<evidence type="ECO:0000256" key="1">
    <source>
        <dbReference type="SAM" id="MobiDB-lite"/>
    </source>
</evidence>
<proteinExistence type="predicted"/>
<dbReference type="RefSeq" id="XP_026486420.2">
    <property type="nucleotide sequence ID" value="XM_026630635.2"/>
</dbReference>
<dbReference type="SUPFAM" id="SSF100895">
    <property type="entry name" value="Kazal-type serine protease inhibitors"/>
    <property type="match status" value="1"/>
</dbReference>
<name>A0A8B8HPB2_VANTA</name>
<evidence type="ECO:0000313" key="3">
    <source>
        <dbReference type="RefSeq" id="XP_026486420.2"/>
    </source>
</evidence>
<sequence length="335" mass="38445">MKYEIIFLPFWVINCSHIQQNDSEVFITYAGHSDVERETVQRHNIDTEKAQTATENIVTENIVFIPNDKPVIRNEDTINIDDVINTRRVEDLMRDSAITEKPNQDILFITGKNHDNNEEQKISRTKADNESSGKINPIKRKSKLDCTNLDCNSTVRSICGGRKENSLWKFRLFLNECYFRKVNCGFQYAGNRYELVTIDKCENIGGHYPKAPYNYKPVSLYKPRQLPINETRRSFASRRSMSVGIDGAHCGHTCPISCTEDYDPQCAVSSAGQRKVFLNHCKLDQNSCIQNVAWHRRPLSECVGGKKADMNQNRGFISWMQRVGIIDRNGRLVLS</sequence>
<reference evidence="3" key="1">
    <citation type="submission" date="2025-08" db="UniProtKB">
        <authorList>
            <consortium name="RefSeq"/>
        </authorList>
    </citation>
    <scope>IDENTIFICATION</scope>
    <source>
        <tissue evidence="3">Whole body</tissue>
    </source>
</reference>
<gene>
    <name evidence="3" type="primary">LOC113393641</name>
</gene>
<accession>A0A8B8HPB2</accession>
<keyword evidence="2" id="KW-1185">Reference proteome</keyword>
<feature type="compositionally biased region" description="Basic and acidic residues" evidence="1">
    <location>
        <begin position="117"/>
        <end position="131"/>
    </location>
</feature>
<dbReference type="InterPro" id="IPR036058">
    <property type="entry name" value="Kazal_dom_sf"/>
</dbReference>
<dbReference type="Gene3D" id="3.30.60.30">
    <property type="match status" value="1"/>
</dbReference>
<dbReference type="Proteomes" id="UP001652626">
    <property type="component" value="Chromosome 31"/>
</dbReference>